<keyword evidence="1" id="KW-1133">Transmembrane helix</keyword>
<dbReference type="GO" id="GO:0006897">
    <property type="term" value="P:endocytosis"/>
    <property type="evidence" value="ECO:0007669"/>
    <property type="project" value="TreeGrafter"/>
</dbReference>
<dbReference type="GO" id="GO:0005886">
    <property type="term" value="C:plasma membrane"/>
    <property type="evidence" value="ECO:0007669"/>
    <property type="project" value="TreeGrafter"/>
</dbReference>
<dbReference type="PANTHER" id="PTHR24092:SF5">
    <property type="entry name" value="PHOSPHOLIPID-TRANSPORTING ATPASE"/>
    <property type="match status" value="1"/>
</dbReference>
<dbReference type="Proteomes" id="UP000268093">
    <property type="component" value="Unassembled WGS sequence"/>
</dbReference>
<dbReference type="SUPFAM" id="SSF81653">
    <property type="entry name" value="Calcium ATPase, transduction domain A"/>
    <property type="match status" value="1"/>
</dbReference>
<dbReference type="Gene3D" id="2.70.150.10">
    <property type="entry name" value="Calcium-transporting ATPase, cytoplasmic transduction domain A"/>
    <property type="match status" value="1"/>
</dbReference>
<keyword evidence="1" id="KW-0812">Transmembrane</keyword>
<reference evidence="2 3" key="1">
    <citation type="journal article" date="2018" name="New Phytol.">
        <title>Phylogenomics of Endogonaceae and evolution of mycorrhizas within Mucoromycota.</title>
        <authorList>
            <person name="Chang Y."/>
            <person name="Desiro A."/>
            <person name="Na H."/>
            <person name="Sandor L."/>
            <person name="Lipzen A."/>
            <person name="Clum A."/>
            <person name="Barry K."/>
            <person name="Grigoriev I.V."/>
            <person name="Martin F.M."/>
            <person name="Stajich J.E."/>
            <person name="Smith M.E."/>
            <person name="Bonito G."/>
            <person name="Spatafora J.W."/>
        </authorList>
    </citation>
    <scope>NUCLEOTIDE SEQUENCE [LARGE SCALE GENOMIC DNA]</scope>
    <source>
        <strain evidence="2 3">GMNB39</strain>
    </source>
</reference>
<sequence length="395" mass="44801">MTLKGWDLSLSLCSPPSLHRFGSIEQFKKFPPNVIVNQKYSLITFFPLVLYEQSFLISTSFWSLYRSLYQHSRLVIKPPIFVSTWRMLILHIPSIYQSQFLILLGYIFTYFGPLCFVLIITISKEALDDWHRFKRDKEANSQLYQILTPDGVKNVPSSKLKVGDMAIVRKDQRVSSRDIGLRTEIVSLTRFVEPMLGFGREGADFVPADLILLRTTETSGACFIRTDQLDGETDWKLRYHELLLSFVCHYSGPGLELNPSIVIENRLAVPSCQKLPSDNALLQIHGEVYADAPHKDIHSFVGNFTRDDLNQTGPHVESLGVENTLWTNTVLASGTAIGFVIYTGKDTRAVMNTNHPQTKVGSIDREINRLSKVRGTDCDWICCTGGCDRCREQLN</sequence>
<gene>
    <name evidence="2" type="ORF">BC936DRAFT_139704</name>
</gene>
<keyword evidence="3" id="KW-1185">Reference proteome</keyword>
<keyword evidence="1" id="KW-0472">Membrane</keyword>
<dbReference type="GO" id="GO:0045332">
    <property type="term" value="P:phospholipid translocation"/>
    <property type="evidence" value="ECO:0007669"/>
    <property type="project" value="TreeGrafter"/>
</dbReference>
<dbReference type="GO" id="GO:0006890">
    <property type="term" value="P:retrograde vesicle-mediated transport, Golgi to endoplasmic reticulum"/>
    <property type="evidence" value="ECO:0007669"/>
    <property type="project" value="TreeGrafter"/>
</dbReference>
<accession>A0A433DHK9</accession>
<dbReference type="EMBL" id="RBNI01001564">
    <property type="protein sequence ID" value="RUP50299.1"/>
    <property type="molecule type" value="Genomic_DNA"/>
</dbReference>
<name>A0A433DHK9_9FUNG</name>
<dbReference type="GO" id="GO:0005802">
    <property type="term" value="C:trans-Golgi network"/>
    <property type="evidence" value="ECO:0007669"/>
    <property type="project" value="TreeGrafter"/>
</dbReference>
<dbReference type="InterPro" id="IPR008250">
    <property type="entry name" value="ATPase_P-typ_transduc_dom_A_sf"/>
</dbReference>
<dbReference type="GO" id="GO:0140326">
    <property type="term" value="F:ATPase-coupled intramembrane lipid transporter activity"/>
    <property type="evidence" value="ECO:0007669"/>
    <property type="project" value="TreeGrafter"/>
</dbReference>
<evidence type="ECO:0008006" key="4">
    <source>
        <dbReference type="Google" id="ProtNLM"/>
    </source>
</evidence>
<proteinExistence type="predicted"/>
<evidence type="ECO:0000256" key="1">
    <source>
        <dbReference type="SAM" id="Phobius"/>
    </source>
</evidence>
<dbReference type="AlphaFoldDB" id="A0A433DHK9"/>
<dbReference type="OrthoDB" id="377733at2759"/>
<evidence type="ECO:0000313" key="2">
    <source>
        <dbReference type="EMBL" id="RUP50299.1"/>
    </source>
</evidence>
<comment type="caution">
    <text evidence="2">The sequence shown here is derived from an EMBL/GenBank/DDBJ whole genome shotgun (WGS) entry which is preliminary data.</text>
</comment>
<organism evidence="2 3">
    <name type="scientific">Jimgerdemannia flammicorona</name>
    <dbReference type="NCBI Taxonomy" id="994334"/>
    <lineage>
        <taxon>Eukaryota</taxon>
        <taxon>Fungi</taxon>
        <taxon>Fungi incertae sedis</taxon>
        <taxon>Mucoromycota</taxon>
        <taxon>Mucoromycotina</taxon>
        <taxon>Endogonomycetes</taxon>
        <taxon>Endogonales</taxon>
        <taxon>Endogonaceae</taxon>
        <taxon>Jimgerdemannia</taxon>
    </lineage>
</organism>
<evidence type="ECO:0000313" key="3">
    <source>
        <dbReference type="Proteomes" id="UP000268093"/>
    </source>
</evidence>
<dbReference type="GO" id="GO:0005768">
    <property type="term" value="C:endosome"/>
    <property type="evidence" value="ECO:0007669"/>
    <property type="project" value="TreeGrafter"/>
</dbReference>
<protein>
    <recommendedName>
        <fullName evidence="4">P-type ATPase N-terminal domain-containing protein</fullName>
    </recommendedName>
</protein>
<feature type="transmembrane region" description="Helical" evidence="1">
    <location>
        <begin position="100"/>
        <end position="122"/>
    </location>
</feature>
<feature type="transmembrane region" description="Helical" evidence="1">
    <location>
        <begin position="40"/>
        <end position="62"/>
    </location>
</feature>
<dbReference type="PANTHER" id="PTHR24092">
    <property type="entry name" value="PROBABLE PHOSPHOLIPID-TRANSPORTING ATPASE"/>
    <property type="match status" value="1"/>
</dbReference>